<keyword evidence="3 7" id="KW-1133">Transmembrane helix</keyword>
<sequence>MALPDEFHDAPLRTHEQLPGPLLDDSSGETTSRSANIAVFDGSFAPSARPTISAAKPWYKDRDYYFKGWSSRQIWKAAFVEGVGTFGLVYTSAQISATLMNYGTVQIGAYVGISTMFLLSVFIYATAAGTGGHLNPLVTFSAVLSGFCPLPRGSKPLAMAVADERDADYFETGVLYLGGQVAGSAVAGGLLMATWGRGRAVRYRGGGCFYDPSQLDSSQAFLNEIICSFILLYLAYGVGLDPRQAMLFGPKTGPLLVAASVGLITFANSGPVPGYAGAQMHPGRCFAFGIARQDMDGQWIWWFGPAIAAVLLAVMYNLIPPHFSSKGSQKV</sequence>
<keyword evidence="4 7" id="KW-0472">Membrane</keyword>
<feature type="compositionally biased region" description="Basic and acidic residues" evidence="6">
    <location>
        <begin position="1"/>
        <end position="16"/>
    </location>
</feature>
<evidence type="ECO:0000256" key="5">
    <source>
        <dbReference type="RuleBase" id="RU000477"/>
    </source>
</evidence>
<dbReference type="SUPFAM" id="SSF81338">
    <property type="entry name" value="Aquaporin-like"/>
    <property type="match status" value="1"/>
</dbReference>
<dbReference type="OMA" id="IWIAFDH"/>
<dbReference type="AlphaFoldDB" id="A0A084QW16"/>
<dbReference type="PANTHER" id="PTHR47002:SF2">
    <property type="entry name" value="AQUAPORIN AQPAE.A-LIKE"/>
    <property type="match status" value="1"/>
</dbReference>
<evidence type="ECO:0000256" key="7">
    <source>
        <dbReference type="SAM" id="Phobius"/>
    </source>
</evidence>
<proteinExistence type="inferred from homology"/>
<evidence type="ECO:0000313" key="9">
    <source>
        <dbReference type="Proteomes" id="UP000028524"/>
    </source>
</evidence>
<reference evidence="8 9" key="1">
    <citation type="journal article" date="2014" name="BMC Genomics">
        <title>Comparative genome sequencing reveals chemotype-specific gene clusters in the toxigenic black mold Stachybotrys.</title>
        <authorList>
            <person name="Semeiks J."/>
            <person name="Borek D."/>
            <person name="Otwinowski Z."/>
            <person name="Grishin N.V."/>
        </authorList>
    </citation>
    <scope>NUCLEOTIDE SEQUENCE [LARGE SCALE GENOMIC DNA]</scope>
    <source>
        <strain evidence="8 9">IBT 40285</strain>
    </source>
</reference>
<protein>
    <recommendedName>
        <fullName evidence="10">Aquaporin</fullName>
    </recommendedName>
</protein>
<keyword evidence="5" id="KW-0813">Transport</keyword>
<evidence type="ECO:0000313" key="8">
    <source>
        <dbReference type="EMBL" id="KFA68151.1"/>
    </source>
</evidence>
<dbReference type="EMBL" id="KL659986">
    <property type="protein sequence ID" value="KFA68151.1"/>
    <property type="molecule type" value="Genomic_DNA"/>
</dbReference>
<dbReference type="PRINTS" id="PR00783">
    <property type="entry name" value="MINTRINSICP"/>
</dbReference>
<dbReference type="Proteomes" id="UP000028524">
    <property type="component" value="Unassembled WGS sequence"/>
</dbReference>
<comment type="similarity">
    <text evidence="5">Belongs to the MIP/aquaporin (TC 1.A.8) family.</text>
</comment>
<dbReference type="GO" id="GO:0015267">
    <property type="term" value="F:channel activity"/>
    <property type="evidence" value="ECO:0007669"/>
    <property type="project" value="InterPro"/>
</dbReference>
<evidence type="ECO:0000256" key="3">
    <source>
        <dbReference type="ARBA" id="ARBA00022989"/>
    </source>
</evidence>
<feature type="transmembrane region" description="Helical" evidence="7">
    <location>
        <begin position="220"/>
        <end position="236"/>
    </location>
</feature>
<keyword evidence="9" id="KW-1185">Reference proteome</keyword>
<accession>A0A084QW16</accession>
<dbReference type="OrthoDB" id="3222at2759"/>
<evidence type="ECO:0000256" key="4">
    <source>
        <dbReference type="ARBA" id="ARBA00023136"/>
    </source>
</evidence>
<evidence type="ECO:0000256" key="2">
    <source>
        <dbReference type="ARBA" id="ARBA00022692"/>
    </source>
</evidence>
<dbReference type="STRING" id="1283841.A0A084QW16"/>
<gene>
    <name evidence="8" type="ORF">S40285_08835</name>
</gene>
<comment type="subcellular location">
    <subcellularLocation>
        <location evidence="1">Membrane</location>
        <topology evidence="1">Multi-pass membrane protein</topology>
    </subcellularLocation>
</comment>
<evidence type="ECO:0008006" key="10">
    <source>
        <dbReference type="Google" id="ProtNLM"/>
    </source>
</evidence>
<dbReference type="InterPro" id="IPR000425">
    <property type="entry name" value="MIP"/>
</dbReference>
<dbReference type="GO" id="GO:0016020">
    <property type="term" value="C:membrane"/>
    <property type="evidence" value="ECO:0007669"/>
    <property type="project" value="UniProtKB-SubCell"/>
</dbReference>
<name>A0A084QW16_STAC4</name>
<feature type="transmembrane region" description="Helical" evidence="7">
    <location>
        <begin position="173"/>
        <end position="195"/>
    </location>
</feature>
<feature type="transmembrane region" description="Helical" evidence="7">
    <location>
        <begin position="256"/>
        <end position="278"/>
    </location>
</feature>
<dbReference type="InParanoid" id="A0A084QW16"/>
<dbReference type="Pfam" id="PF00230">
    <property type="entry name" value="MIP"/>
    <property type="match status" value="1"/>
</dbReference>
<keyword evidence="2 5" id="KW-0812">Transmembrane</keyword>
<dbReference type="InterPro" id="IPR023271">
    <property type="entry name" value="Aquaporin-like"/>
</dbReference>
<dbReference type="Gene3D" id="1.20.1080.10">
    <property type="entry name" value="Glycerol uptake facilitator protein"/>
    <property type="match status" value="1"/>
</dbReference>
<dbReference type="PANTHER" id="PTHR47002">
    <property type="entry name" value="AQUAPORIN-LIKE"/>
    <property type="match status" value="1"/>
</dbReference>
<dbReference type="HOGENOM" id="CLU_020019_5_1_1"/>
<evidence type="ECO:0000256" key="1">
    <source>
        <dbReference type="ARBA" id="ARBA00004141"/>
    </source>
</evidence>
<organism evidence="8 9">
    <name type="scientific">Stachybotrys chlorohalonatus (strain IBT 40285)</name>
    <dbReference type="NCBI Taxonomy" id="1283841"/>
    <lineage>
        <taxon>Eukaryota</taxon>
        <taxon>Fungi</taxon>
        <taxon>Dikarya</taxon>
        <taxon>Ascomycota</taxon>
        <taxon>Pezizomycotina</taxon>
        <taxon>Sordariomycetes</taxon>
        <taxon>Hypocreomycetidae</taxon>
        <taxon>Hypocreales</taxon>
        <taxon>Stachybotryaceae</taxon>
        <taxon>Stachybotrys</taxon>
    </lineage>
</organism>
<evidence type="ECO:0000256" key="6">
    <source>
        <dbReference type="SAM" id="MobiDB-lite"/>
    </source>
</evidence>
<feature type="region of interest" description="Disordered" evidence="6">
    <location>
        <begin position="1"/>
        <end position="30"/>
    </location>
</feature>
<feature type="transmembrane region" description="Helical" evidence="7">
    <location>
        <begin position="107"/>
        <end position="127"/>
    </location>
</feature>
<feature type="transmembrane region" description="Helical" evidence="7">
    <location>
        <begin position="299"/>
        <end position="319"/>
    </location>
</feature>